<dbReference type="NCBIfam" id="NF004349">
    <property type="entry name" value="PRK05729.1"/>
    <property type="match status" value="1"/>
</dbReference>
<comment type="caution">
    <text evidence="16">The sequence shown here is derived from an EMBL/GenBank/DDBJ whole genome shotgun (WGS) entry which is preliminary data.</text>
</comment>
<dbReference type="InterPro" id="IPR009008">
    <property type="entry name" value="Val/Leu/Ile-tRNA-synth_edit"/>
</dbReference>
<keyword evidence="8 12" id="KW-0175">Coiled coil</keyword>
<feature type="short sequence motif" description="'HIGH' region" evidence="12">
    <location>
        <begin position="45"/>
        <end position="55"/>
    </location>
</feature>
<keyword evidence="6 12" id="KW-0067">ATP-binding</keyword>
<dbReference type="SUPFAM" id="SSF46589">
    <property type="entry name" value="tRNA-binding arm"/>
    <property type="match status" value="1"/>
</dbReference>
<dbReference type="InterPro" id="IPR002303">
    <property type="entry name" value="Valyl-tRNA_ligase"/>
</dbReference>
<dbReference type="OrthoDB" id="9810365at2"/>
<sequence>MLEKTYDAKTVEPKIARLWEEADAFKAGAGSKPGAEAFSIVIPPPNVTGSLHMGHALNNTLQDVLVRFERMRGKNVLWQPGMDHAGIATQMVVERKLMEQQIHRRDLTRAEFVEKVWEWKAESGGAIFNQLRRLGASCDWSRERFTMDEGLSKAVLEVFVTLYKQGLIYKDKRLVNWDPKLLTAISDLEVEQIEVNGNLWHFRYPIEGETYDPENPNTYITVATTRPETMLGDTGVAVHPDDERYKHLIGKNVVLPLVGRRIPIVADEYSDPEKGSGAVKITPAHDFNDFEVGKRHKLRAVSVLTTEATINIKDNEDFLEGLEVTPMREGVWDQLQGMDRFEARKLIVQIMEEGGFLDKIEPHRHTVPHGDRGGVPIEPFLTDQWYVNAAELAKPAIASVREGRTNFVPKNWEKTYFDWMENIQPWTISRQLWWGHQIPAWYGPDGHIFVEKSEEEALDAAVEYYLALEGPWKAWVEDKLENFQPGDILTRDEDVLDTWFSSALWPFSTLGWPDKTPELETYYQTDVLVTGFDIIFFWVARMMMMGLHFMQEEPFHTVYVHALVRDKNGAKMSKSKGNVIDPLELVDEYGADALRFTLSIMAAQGRDVKLDPARIAGYRNFGTKLWNATRFAQMNGVERNDEFWLQDARLTVNRWILTELSRATREVTEGLTSYRFNEAAGAAYKFVWNLFCDWYLELLKPVFMGDDEQAKVESRAVAAFVLDEIYKLLHPFMPFMTEELWALTAGEGQERSSLICHATWPEPSFEDAEAAAEINWLVDLVTGIRSVRSEMNVPPAAMAPLAMVGANEATRERLARQDQAIKRLARVEEITFAEAAPKGSAQIVIGEATACLPLGSLIDLKVEAARLQKELAKVTDEVARIHKKLSNEKFVANAAPEVVAGEREKLAEFQETQERLNLALARVREAG</sequence>
<evidence type="ECO:0000256" key="3">
    <source>
        <dbReference type="ARBA" id="ARBA00022490"/>
    </source>
</evidence>
<dbReference type="GO" id="GO:0006438">
    <property type="term" value="P:valyl-tRNA aminoacylation"/>
    <property type="evidence" value="ECO:0007669"/>
    <property type="project" value="UniProtKB-UniRule"/>
</dbReference>
<dbReference type="FunFam" id="3.40.50.620:FF:000032">
    <property type="entry name" value="Valine--tRNA ligase"/>
    <property type="match status" value="1"/>
</dbReference>
<keyword evidence="9 12" id="KW-0030">Aminoacyl-tRNA synthetase</keyword>
<dbReference type="GO" id="GO:0005829">
    <property type="term" value="C:cytosol"/>
    <property type="evidence" value="ECO:0007669"/>
    <property type="project" value="TreeGrafter"/>
</dbReference>
<dbReference type="PANTHER" id="PTHR11946">
    <property type="entry name" value="VALYL-TRNA SYNTHETASES"/>
    <property type="match status" value="1"/>
</dbReference>
<reference evidence="16 17" key="1">
    <citation type="submission" date="2018-05" db="EMBL/GenBank/DDBJ databases">
        <title>Genomic Encyclopedia of Type Strains, Phase IV (KMG-IV): sequencing the most valuable type-strain genomes for metagenomic binning, comparative biology and taxonomic classification.</title>
        <authorList>
            <person name="Goeker M."/>
        </authorList>
    </citation>
    <scope>NUCLEOTIDE SEQUENCE [LARGE SCALE GENOMIC DNA]</scope>
    <source>
        <strain evidence="16 17">DSM 6986</strain>
    </source>
</reference>
<feature type="domain" description="Aminoacyl-tRNA synthetase class Ia" evidence="13">
    <location>
        <begin position="15"/>
        <end position="611"/>
    </location>
</feature>
<comment type="domain">
    <text evidence="12">ValRS has two distinct active sites: one for aminoacylation and one for editing. The misactivated threonine is translocated from the active site to the editing site.</text>
</comment>
<evidence type="ECO:0000256" key="12">
    <source>
        <dbReference type="HAMAP-Rule" id="MF_02004"/>
    </source>
</evidence>
<evidence type="ECO:0000256" key="7">
    <source>
        <dbReference type="ARBA" id="ARBA00022917"/>
    </source>
</evidence>
<keyword evidence="5 12" id="KW-0547">Nucleotide-binding</keyword>
<evidence type="ECO:0000256" key="6">
    <source>
        <dbReference type="ARBA" id="ARBA00022840"/>
    </source>
</evidence>
<dbReference type="HAMAP" id="MF_02004">
    <property type="entry name" value="Val_tRNA_synth_type1"/>
    <property type="match status" value="1"/>
</dbReference>
<feature type="domain" description="Valyl-tRNA synthetase tRNA-binding arm" evidence="15">
    <location>
        <begin position="859"/>
        <end position="922"/>
    </location>
</feature>
<dbReference type="InterPro" id="IPR019499">
    <property type="entry name" value="Val-tRNA_synth_tRNA-bd"/>
</dbReference>
<dbReference type="Proteomes" id="UP000245396">
    <property type="component" value="Unassembled WGS sequence"/>
</dbReference>
<dbReference type="PRINTS" id="PR00986">
    <property type="entry name" value="TRNASYNTHVAL"/>
</dbReference>
<dbReference type="NCBIfam" id="TIGR00422">
    <property type="entry name" value="valS"/>
    <property type="match status" value="1"/>
</dbReference>
<dbReference type="RefSeq" id="WP_109611940.1">
    <property type="nucleotide sequence ID" value="NZ_QGGG01000003.1"/>
</dbReference>
<dbReference type="InterPro" id="IPR001412">
    <property type="entry name" value="aa-tRNA-synth_I_CS"/>
</dbReference>
<evidence type="ECO:0000256" key="8">
    <source>
        <dbReference type="ARBA" id="ARBA00023054"/>
    </source>
</evidence>
<dbReference type="InterPro" id="IPR013155">
    <property type="entry name" value="M/V/L/I-tRNA-synth_anticd-bd"/>
</dbReference>
<protein>
    <recommendedName>
        <fullName evidence="12">Valine--tRNA ligase</fullName>
        <ecNumber evidence="12">6.1.1.9</ecNumber>
    </recommendedName>
    <alternativeName>
        <fullName evidence="12">Valyl-tRNA synthetase</fullName>
        <shortName evidence="12">ValRS</shortName>
    </alternativeName>
</protein>
<comment type="subunit">
    <text evidence="2 12">Monomer.</text>
</comment>
<dbReference type="InterPro" id="IPR010978">
    <property type="entry name" value="tRNA-bd_arm"/>
</dbReference>
<comment type="function">
    <text evidence="12">Catalyzes the attachment of valine to tRNA(Val). As ValRS can inadvertently accommodate and process structurally similar amino acids such as threonine, to avoid such errors, it has a 'posttransfer' editing activity that hydrolyzes mischarged Thr-tRNA(Val) in a tRNA-dependent manner.</text>
</comment>
<dbReference type="Pfam" id="PF00133">
    <property type="entry name" value="tRNA-synt_1"/>
    <property type="match status" value="1"/>
</dbReference>
<evidence type="ECO:0000313" key="17">
    <source>
        <dbReference type="Proteomes" id="UP000245396"/>
    </source>
</evidence>
<keyword evidence="3 12" id="KW-0963">Cytoplasm</keyword>
<feature type="binding site" evidence="12">
    <location>
        <position position="574"/>
    </location>
    <ligand>
        <name>ATP</name>
        <dbReference type="ChEBI" id="CHEBI:30616"/>
    </ligand>
</feature>
<keyword evidence="4 12" id="KW-0436">Ligase</keyword>
<evidence type="ECO:0000256" key="9">
    <source>
        <dbReference type="ARBA" id="ARBA00023146"/>
    </source>
</evidence>
<dbReference type="Gene3D" id="3.40.50.620">
    <property type="entry name" value="HUPs"/>
    <property type="match status" value="2"/>
</dbReference>
<dbReference type="InterPro" id="IPR009080">
    <property type="entry name" value="tRNAsynth_Ia_anticodon-bd"/>
</dbReference>
<evidence type="ECO:0000256" key="5">
    <source>
        <dbReference type="ARBA" id="ARBA00022741"/>
    </source>
</evidence>
<dbReference type="Pfam" id="PF08264">
    <property type="entry name" value="Anticodon_1"/>
    <property type="match status" value="1"/>
</dbReference>
<evidence type="ECO:0000256" key="1">
    <source>
        <dbReference type="ARBA" id="ARBA00004496"/>
    </source>
</evidence>
<dbReference type="EMBL" id="QGGG01000003">
    <property type="protein sequence ID" value="PWJ85152.1"/>
    <property type="molecule type" value="Genomic_DNA"/>
</dbReference>
<dbReference type="EC" id="6.1.1.9" evidence="12"/>
<evidence type="ECO:0000259" key="15">
    <source>
        <dbReference type="Pfam" id="PF10458"/>
    </source>
</evidence>
<keyword evidence="7 12" id="KW-0648">Protein biosynthesis</keyword>
<gene>
    <name evidence="12" type="primary">valS</name>
    <name evidence="16" type="ORF">C7441_1032</name>
</gene>
<comment type="catalytic activity">
    <reaction evidence="10 12">
        <text>tRNA(Val) + L-valine + ATP = L-valyl-tRNA(Val) + AMP + diphosphate</text>
        <dbReference type="Rhea" id="RHEA:10704"/>
        <dbReference type="Rhea" id="RHEA-COMP:9672"/>
        <dbReference type="Rhea" id="RHEA-COMP:9708"/>
        <dbReference type="ChEBI" id="CHEBI:30616"/>
        <dbReference type="ChEBI" id="CHEBI:33019"/>
        <dbReference type="ChEBI" id="CHEBI:57762"/>
        <dbReference type="ChEBI" id="CHEBI:78442"/>
        <dbReference type="ChEBI" id="CHEBI:78537"/>
        <dbReference type="ChEBI" id="CHEBI:456215"/>
        <dbReference type="EC" id="6.1.1.9"/>
    </reaction>
</comment>
<evidence type="ECO:0000256" key="10">
    <source>
        <dbReference type="ARBA" id="ARBA00047552"/>
    </source>
</evidence>
<evidence type="ECO:0000256" key="4">
    <source>
        <dbReference type="ARBA" id="ARBA00022598"/>
    </source>
</evidence>
<dbReference type="InterPro" id="IPR014729">
    <property type="entry name" value="Rossmann-like_a/b/a_fold"/>
</dbReference>
<comment type="similarity">
    <text evidence="11 12">Belongs to the class-I aminoacyl-tRNA synthetase family. ValS type 1 subfamily.</text>
</comment>
<dbReference type="Pfam" id="PF10458">
    <property type="entry name" value="Val_tRNA-synt_C"/>
    <property type="match status" value="1"/>
</dbReference>
<evidence type="ECO:0000256" key="2">
    <source>
        <dbReference type="ARBA" id="ARBA00011245"/>
    </source>
</evidence>
<evidence type="ECO:0000259" key="14">
    <source>
        <dbReference type="Pfam" id="PF08264"/>
    </source>
</evidence>
<comment type="domain">
    <text evidence="12">The C-terminal coiled-coil domain is crucial for aminoacylation activity.</text>
</comment>
<dbReference type="FunFam" id="1.10.287.380:FF:000001">
    <property type="entry name" value="Valine--tRNA ligase"/>
    <property type="match status" value="1"/>
</dbReference>
<dbReference type="SUPFAM" id="SSF52374">
    <property type="entry name" value="Nucleotidylyl transferase"/>
    <property type="match status" value="1"/>
</dbReference>
<dbReference type="SUPFAM" id="SSF47323">
    <property type="entry name" value="Anticodon-binding domain of a subclass of class I aminoacyl-tRNA synthetases"/>
    <property type="match status" value="1"/>
</dbReference>
<dbReference type="GO" id="GO:0002161">
    <property type="term" value="F:aminoacyl-tRNA deacylase activity"/>
    <property type="evidence" value="ECO:0007669"/>
    <property type="project" value="InterPro"/>
</dbReference>
<feature type="coiled-coil region" evidence="12">
    <location>
        <begin position="857"/>
        <end position="926"/>
    </location>
</feature>
<dbReference type="STRING" id="1192868.GCA_000304395_00776"/>
<dbReference type="PROSITE" id="PS00178">
    <property type="entry name" value="AA_TRNA_LIGASE_I"/>
    <property type="match status" value="1"/>
</dbReference>
<proteinExistence type="inferred from homology"/>
<evidence type="ECO:0000256" key="11">
    <source>
        <dbReference type="ARBA" id="ARBA00060830"/>
    </source>
</evidence>
<dbReference type="InterPro" id="IPR033705">
    <property type="entry name" value="Anticodon_Ia_Val"/>
</dbReference>
<dbReference type="GO" id="GO:0005524">
    <property type="term" value="F:ATP binding"/>
    <property type="evidence" value="ECO:0007669"/>
    <property type="project" value="UniProtKB-UniRule"/>
</dbReference>
<feature type="short sequence motif" description="'KMSKS' region" evidence="12">
    <location>
        <begin position="571"/>
        <end position="575"/>
    </location>
</feature>
<dbReference type="GO" id="GO:0004832">
    <property type="term" value="F:valine-tRNA ligase activity"/>
    <property type="evidence" value="ECO:0007669"/>
    <property type="project" value="UniProtKB-UniRule"/>
</dbReference>
<dbReference type="Gene3D" id="3.90.740.10">
    <property type="entry name" value="Valyl/Leucyl/Isoleucyl-tRNA synthetase, editing domain"/>
    <property type="match status" value="1"/>
</dbReference>
<accession>A0A316C5V2</accession>
<comment type="subcellular location">
    <subcellularLocation>
        <location evidence="1 12">Cytoplasm</location>
    </subcellularLocation>
</comment>
<dbReference type="Gene3D" id="1.10.730.10">
    <property type="entry name" value="Isoleucyl-tRNA Synthetase, Domain 1"/>
    <property type="match status" value="1"/>
</dbReference>
<name>A0A316C5V2_PSESE</name>
<dbReference type="InterPro" id="IPR037118">
    <property type="entry name" value="Val-tRNA_synth_C_sf"/>
</dbReference>
<dbReference type="CDD" id="cd00817">
    <property type="entry name" value="ValRS_core"/>
    <property type="match status" value="1"/>
</dbReference>
<dbReference type="InterPro" id="IPR002300">
    <property type="entry name" value="aa-tRNA-synth_Ia"/>
</dbReference>
<evidence type="ECO:0000259" key="13">
    <source>
        <dbReference type="Pfam" id="PF00133"/>
    </source>
</evidence>
<dbReference type="SUPFAM" id="SSF50677">
    <property type="entry name" value="ValRS/IleRS/LeuRS editing domain"/>
    <property type="match status" value="1"/>
</dbReference>
<dbReference type="Gene3D" id="1.10.287.380">
    <property type="entry name" value="Valyl-tRNA synthetase, C-terminal domain"/>
    <property type="match status" value="1"/>
</dbReference>
<feature type="domain" description="Methionyl/Valyl/Leucyl/Isoleucyl-tRNA synthetase anticodon-binding" evidence="14">
    <location>
        <begin position="653"/>
        <end position="798"/>
    </location>
</feature>
<dbReference type="CDD" id="cd07962">
    <property type="entry name" value="Anticodon_Ia_Val"/>
    <property type="match status" value="1"/>
</dbReference>
<keyword evidence="17" id="KW-1185">Reference proteome</keyword>
<dbReference type="PANTHER" id="PTHR11946:SF93">
    <property type="entry name" value="VALINE--TRNA LIGASE, CHLOROPLASTIC_MITOCHONDRIAL 2"/>
    <property type="match status" value="1"/>
</dbReference>
<dbReference type="AlphaFoldDB" id="A0A316C5V2"/>
<evidence type="ECO:0000313" key="16">
    <source>
        <dbReference type="EMBL" id="PWJ85152.1"/>
    </source>
</evidence>
<organism evidence="16 17">
    <name type="scientific">Pseudaminobacter salicylatoxidans</name>
    <dbReference type="NCBI Taxonomy" id="93369"/>
    <lineage>
        <taxon>Bacteria</taxon>
        <taxon>Pseudomonadati</taxon>
        <taxon>Pseudomonadota</taxon>
        <taxon>Alphaproteobacteria</taxon>
        <taxon>Hyphomicrobiales</taxon>
        <taxon>Phyllobacteriaceae</taxon>
        <taxon>Pseudaminobacter</taxon>
    </lineage>
</organism>